<organism evidence="2 3">
    <name type="scientific">Actinokineospora bangkokensis</name>
    <dbReference type="NCBI Taxonomy" id="1193682"/>
    <lineage>
        <taxon>Bacteria</taxon>
        <taxon>Bacillati</taxon>
        <taxon>Actinomycetota</taxon>
        <taxon>Actinomycetes</taxon>
        <taxon>Pseudonocardiales</taxon>
        <taxon>Pseudonocardiaceae</taxon>
        <taxon>Actinokineospora</taxon>
    </lineage>
</organism>
<proteinExistence type="predicted"/>
<feature type="transmembrane region" description="Helical" evidence="1">
    <location>
        <begin position="27"/>
        <end position="46"/>
    </location>
</feature>
<evidence type="ECO:0000313" key="2">
    <source>
        <dbReference type="EMBL" id="OLR93250.1"/>
    </source>
</evidence>
<evidence type="ECO:0000313" key="3">
    <source>
        <dbReference type="Proteomes" id="UP000186040"/>
    </source>
</evidence>
<accession>A0A1Q9LMJ5</accession>
<reference evidence="2 3" key="1">
    <citation type="submission" date="2016-10" db="EMBL/GenBank/DDBJ databases">
        <title>The Draft Genome Sequence of Actinokineospora bangkokensis 44EHWT reveals the biosynthetic pathway of antifungal compounds Thailandins with unusual extender unit butylmalonyl-CoA.</title>
        <authorList>
            <person name="Greule A."/>
            <person name="Intra B."/>
            <person name="Flemming S."/>
            <person name="Rommel M.G."/>
            <person name="Panbangred W."/>
            <person name="Bechthold A."/>
        </authorList>
    </citation>
    <scope>NUCLEOTIDE SEQUENCE [LARGE SCALE GENOMIC DNA]</scope>
    <source>
        <strain evidence="2 3">44EHW</strain>
    </source>
</reference>
<dbReference type="EMBL" id="MKQR01000011">
    <property type="protein sequence ID" value="OLR93250.1"/>
    <property type="molecule type" value="Genomic_DNA"/>
</dbReference>
<evidence type="ECO:0000256" key="1">
    <source>
        <dbReference type="SAM" id="Phobius"/>
    </source>
</evidence>
<gene>
    <name evidence="2" type="ORF">BJP25_17345</name>
</gene>
<keyword evidence="1" id="KW-1133">Transmembrane helix</keyword>
<protein>
    <submittedName>
        <fullName evidence="2">Uncharacterized protein</fullName>
    </submittedName>
</protein>
<dbReference type="STRING" id="1193682.BJP25_17345"/>
<keyword evidence="3" id="KW-1185">Reference proteome</keyword>
<keyword evidence="1" id="KW-0812">Transmembrane</keyword>
<keyword evidence="1" id="KW-0472">Membrane</keyword>
<dbReference type="Proteomes" id="UP000186040">
    <property type="component" value="Unassembled WGS sequence"/>
</dbReference>
<comment type="caution">
    <text evidence="2">The sequence shown here is derived from an EMBL/GenBank/DDBJ whole genome shotgun (WGS) entry which is preliminary data.</text>
</comment>
<sequence>MLVVVALVGVAINVTLGLLGFSRALSPVVAGLVTAVSVGVVVAKGWSPFKGSGERKGARPD</sequence>
<dbReference type="AlphaFoldDB" id="A0A1Q9LMJ5"/>
<name>A0A1Q9LMJ5_9PSEU</name>